<dbReference type="InterPro" id="IPR052515">
    <property type="entry name" value="Gfo/Idh/MocA_Oxidoreductase"/>
</dbReference>
<dbReference type="InterPro" id="IPR055170">
    <property type="entry name" value="GFO_IDH_MocA-like_dom"/>
</dbReference>
<organism evidence="3 4">
    <name type="scientific">Nakamurella panacisegetis</name>
    <dbReference type="NCBI Taxonomy" id="1090615"/>
    <lineage>
        <taxon>Bacteria</taxon>
        <taxon>Bacillati</taxon>
        <taxon>Actinomycetota</taxon>
        <taxon>Actinomycetes</taxon>
        <taxon>Nakamurellales</taxon>
        <taxon>Nakamurellaceae</taxon>
        <taxon>Nakamurella</taxon>
    </lineage>
</organism>
<dbReference type="InterPro" id="IPR036291">
    <property type="entry name" value="NAD(P)-bd_dom_sf"/>
</dbReference>
<dbReference type="Pfam" id="PF01408">
    <property type="entry name" value="GFO_IDH_MocA"/>
    <property type="match status" value="1"/>
</dbReference>
<proteinExistence type="predicted"/>
<feature type="domain" description="GFO/IDH/MocA-like oxidoreductase" evidence="2">
    <location>
        <begin position="134"/>
        <end position="256"/>
    </location>
</feature>
<evidence type="ECO:0000313" key="3">
    <source>
        <dbReference type="EMBL" id="SDO87971.1"/>
    </source>
</evidence>
<dbReference type="OrthoDB" id="9815825at2"/>
<dbReference type="EMBL" id="LT629710">
    <property type="protein sequence ID" value="SDO87971.1"/>
    <property type="molecule type" value="Genomic_DNA"/>
</dbReference>
<evidence type="ECO:0000313" key="4">
    <source>
        <dbReference type="Proteomes" id="UP000198741"/>
    </source>
</evidence>
<dbReference type="Proteomes" id="UP000198741">
    <property type="component" value="Chromosome I"/>
</dbReference>
<dbReference type="InterPro" id="IPR000683">
    <property type="entry name" value="Gfo/Idh/MocA-like_OxRdtase_N"/>
</dbReference>
<dbReference type="RefSeq" id="WP_090475997.1">
    <property type="nucleotide sequence ID" value="NZ_LT629710.1"/>
</dbReference>
<dbReference type="STRING" id="1090615.SAMN04515671_2214"/>
<evidence type="ECO:0000259" key="2">
    <source>
        <dbReference type="Pfam" id="PF22725"/>
    </source>
</evidence>
<dbReference type="SUPFAM" id="SSF51735">
    <property type="entry name" value="NAD(P)-binding Rossmann-fold domains"/>
    <property type="match status" value="1"/>
</dbReference>
<name>A0A1H0N5S2_9ACTN</name>
<protein>
    <submittedName>
        <fullName evidence="3">Predicted dehydrogenase</fullName>
    </submittedName>
</protein>
<accession>A0A1H0N5S2</accession>
<dbReference type="GO" id="GO:0000166">
    <property type="term" value="F:nucleotide binding"/>
    <property type="evidence" value="ECO:0007669"/>
    <property type="project" value="InterPro"/>
</dbReference>
<evidence type="ECO:0000259" key="1">
    <source>
        <dbReference type="Pfam" id="PF01408"/>
    </source>
</evidence>
<dbReference type="Pfam" id="PF22725">
    <property type="entry name" value="GFO_IDH_MocA_C3"/>
    <property type="match status" value="1"/>
</dbReference>
<dbReference type="PANTHER" id="PTHR43249">
    <property type="entry name" value="UDP-N-ACETYL-2-AMINO-2-DEOXY-D-GLUCURONATE OXIDASE"/>
    <property type="match status" value="1"/>
</dbReference>
<keyword evidence="4" id="KW-1185">Reference proteome</keyword>
<reference evidence="3 4" key="1">
    <citation type="submission" date="2016-10" db="EMBL/GenBank/DDBJ databases">
        <authorList>
            <person name="de Groot N.N."/>
        </authorList>
    </citation>
    <scope>NUCLEOTIDE SEQUENCE [LARGE SCALE GENOMIC DNA]</scope>
    <source>
        <strain evidence="4">P4-7,KCTC 19426,CECT 7604</strain>
    </source>
</reference>
<feature type="domain" description="Gfo/Idh/MocA-like oxidoreductase N-terminal" evidence="1">
    <location>
        <begin position="4"/>
        <end position="122"/>
    </location>
</feature>
<dbReference type="SUPFAM" id="SSF55347">
    <property type="entry name" value="Glyceraldehyde-3-phosphate dehydrogenase-like, C-terminal domain"/>
    <property type="match status" value="1"/>
</dbReference>
<gene>
    <name evidence="3" type="ORF">SAMN04515671_2214</name>
</gene>
<dbReference type="Gene3D" id="3.40.50.720">
    <property type="entry name" value="NAD(P)-binding Rossmann-like Domain"/>
    <property type="match status" value="1"/>
</dbReference>
<dbReference type="AlphaFoldDB" id="A0A1H0N5S2"/>
<sequence>MSKIRFAVIGAGVIGEVHCRALAGLADSAELVAIADIKLDKASAMAARFGRVEAFDDVAALLARPDIDAVTVCTPSGLHADVAVDALEAGKHVVVEKPIDISLGAADRIIAAEARSGRKVTVISQHRFDRSTEKVLDAVRAGHLGTVTSAIASHAWWRGQTYYDSGDWRGTWALDGGGAIMNQSVHTINLMVTTVGTPVEVFAHTACLAHERIEVEDTAAAVVKFSSGALGLIHGTTAAYPGLDASLRIFGTKGSAVISDDELVFFHENVGPAPEIQMSSGTGLNQVTPDFRLDPADAGLGDAHQRQLADFVEAIRTDRQPRVSTTDARTSLAVILALYESARTGLPVTL</sequence>
<dbReference type="PANTHER" id="PTHR43249:SF1">
    <property type="entry name" value="D-GLUCOSIDE 3-DEHYDROGENASE"/>
    <property type="match status" value="1"/>
</dbReference>
<dbReference type="Gene3D" id="3.30.360.10">
    <property type="entry name" value="Dihydrodipicolinate Reductase, domain 2"/>
    <property type="match status" value="1"/>
</dbReference>